<sequence length="138" mass="14013">MTNLPTPKTTATATTTTTTDALRCGAIPRHVSKSATPKASAASAAFSATVASAHLIPREVTEPAEKETPTTTSAAGIAAPVAVLGEVIEIATLVARGTASARAIPPGAEAVARASIASGGTEMEWSAFDIGVRRCRRW</sequence>
<protein>
    <submittedName>
        <fullName evidence="1">Uncharacterized protein</fullName>
    </submittedName>
</protein>
<dbReference type="Proteomes" id="UP001374584">
    <property type="component" value="Unassembled WGS sequence"/>
</dbReference>
<evidence type="ECO:0000313" key="2">
    <source>
        <dbReference type="Proteomes" id="UP001374584"/>
    </source>
</evidence>
<evidence type="ECO:0000313" key="1">
    <source>
        <dbReference type="EMBL" id="KAK7378107.1"/>
    </source>
</evidence>
<proteinExistence type="predicted"/>
<name>A0AAN9RNP3_PHACN</name>
<accession>A0AAN9RNP3</accession>
<dbReference type="EMBL" id="JAYMYR010000002">
    <property type="protein sequence ID" value="KAK7378107.1"/>
    <property type="molecule type" value="Genomic_DNA"/>
</dbReference>
<dbReference type="AlphaFoldDB" id="A0AAN9RNP3"/>
<gene>
    <name evidence="1" type="ORF">VNO80_03543</name>
</gene>
<comment type="caution">
    <text evidence="1">The sequence shown here is derived from an EMBL/GenBank/DDBJ whole genome shotgun (WGS) entry which is preliminary data.</text>
</comment>
<reference evidence="1 2" key="1">
    <citation type="submission" date="2024-01" db="EMBL/GenBank/DDBJ databases">
        <title>The genomes of 5 underutilized Papilionoideae crops provide insights into root nodulation and disease resistanc.</title>
        <authorList>
            <person name="Jiang F."/>
        </authorList>
    </citation>
    <scope>NUCLEOTIDE SEQUENCE [LARGE SCALE GENOMIC DNA]</scope>
    <source>
        <strain evidence="1">JINMINGXINNONG_FW02</strain>
        <tissue evidence="1">Leaves</tissue>
    </source>
</reference>
<keyword evidence="2" id="KW-1185">Reference proteome</keyword>
<organism evidence="1 2">
    <name type="scientific">Phaseolus coccineus</name>
    <name type="common">Scarlet runner bean</name>
    <name type="synonym">Phaseolus multiflorus</name>
    <dbReference type="NCBI Taxonomy" id="3886"/>
    <lineage>
        <taxon>Eukaryota</taxon>
        <taxon>Viridiplantae</taxon>
        <taxon>Streptophyta</taxon>
        <taxon>Embryophyta</taxon>
        <taxon>Tracheophyta</taxon>
        <taxon>Spermatophyta</taxon>
        <taxon>Magnoliopsida</taxon>
        <taxon>eudicotyledons</taxon>
        <taxon>Gunneridae</taxon>
        <taxon>Pentapetalae</taxon>
        <taxon>rosids</taxon>
        <taxon>fabids</taxon>
        <taxon>Fabales</taxon>
        <taxon>Fabaceae</taxon>
        <taxon>Papilionoideae</taxon>
        <taxon>50 kb inversion clade</taxon>
        <taxon>NPAAA clade</taxon>
        <taxon>indigoferoid/millettioid clade</taxon>
        <taxon>Phaseoleae</taxon>
        <taxon>Phaseolus</taxon>
    </lineage>
</organism>